<keyword evidence="4 15" id="KW-0285">Flavoprotein</keyword>
<dbReference type="RefSeq" id="WP_182531081.1">
    <property type="nucleotide sequence ID" value="NZ_JACGXL010000003.1"/>
</dbReference>
<dbReference type="EC" id="2.7.7.2" evidence="15"/>
<comment type="similarity">
    <text evidence="15">Belongs to the ribF family.</text>
</comment>
<dbReference type="GO" id="GO:0009398">
    <property type="term" value="P:FMN biosynthetic process"/>
    <property type="evidence" value="ECO:0007669"/>
    <property type="project" value="UniProtKB-UniRule"/>
</dbReference>
<evidence type="ECO:0000256" key="13">
    <source>
        <dbReference type="ARBA" id="ARBA00047880"/>
    </source>
</evidence>
<comment type="function">
    <text evidence="1">Catalyzes the phosphorylation of riboflavin to FMN followed by the adenylation of FMN to FAD.</text>
</comment>
<accession>A0A839EW63</accession>
<keyword evidence="18" id="KW-1185">Reference proteome</keyword>
<evidence type="ECO:0000256" key="12">
    <source>
        <dbReference type="ARBA" id="ARBA00023268"/>
    </source>
</evidence>
<dbReference type="PIRSF" id="PIRSF004491">
    <property type="entry name" value="FAD_Synth"/>
    <property type="match status" value="1"/>
</dbReference>
<evidence type="ECO:0000256" key="2">
    <source>
        <dbReference type="ARBA" id="ARBA00004726"/>
    </source>
</evidence>
<dbReference type="InterPro" id="IPR015865">
    <property type="entry name" value="Riboflavin_kinase_bac/euk"/>
</dbReference>
<comment type="pathway">
    <text evidence="3 15">Cofactor biosynthesis; FMN biosynthesis; FMN from riboflavin (ATP route): step 1/1.</text>
</comment>
<evidence type="ECO:0000256" key="6">
    <source>
        <dbReference type="ARBA" id="ARBA00022679"/>
    </source>
</evidence>
<dbReference type="EMBL" id="JACGXL010000003">
    <property type="protein sequence ID" value="MBA8888005.1"/>
    <property type="molecule type" value="Genomic_DNA"/>
</dbReference>
<dbReference type="GO" id="GO:0008531">
    <property type="term" value="F:riboflavin kinase activity"/>
    <property type="evidence" value="ECO:0007669"/>
    <property type="project" value="UniProtKB-UniRule"/>
</dbReference>
<dbReference type="GO" id="GO:0003919">
    <property type="term" value="F:FMN adenylyltransferase activity"/>
    <property type="evidence" value="ECO:0007669"/>
    <property type="project" value="UniProtKB-UniRule"/>
</dbReference>
<reference evidence="17 18" key="1">
    <citation type="submission" date="2020-07" db="EMBL/GenBank/DDBJ databases">
        <title>Genomic Encyclopedia of Type Strains, Phase IV (KMG-V): Genome sequencing to study the core and pangenomes of soil and plant-associated prokaryotes.</title>
        <authorList>
            <person name="Whitman W."/>
        </authorList>
    </citation>
    <scope>NUCLEOTIDE SEQUENCE [LARGE SCALE GENOMIC DNA]</scope>
    <source>
        <strain evidence="17 18">RH2WT43</strain>
    </source>
</reference>
<proteinExistence type="inferred from homology"/>
<evidence type="ECO:0000256" key="1">
    <source>
        <dbReference type="ARBA" id="ARBA00002121"/>
    </source>
</evidence>
<keyword evidence="6 15" id="KW-0808">Transferase</keyword>
<evidence type="ECO:0000256" key="10">
    <source>
        <dbReference type="ARBA" id="ARBA00022827"/>
    </source>
</evidence>
<dbReference type="FunFam" id="2.40.30.30:FF:000003">
    <property type="entry name" value="Riboflavin biosynthesis protein"/>
    <property type="match status" value="1"/>
</dbReference>
<evidence type="ECO:0000256" key="14">
    <source>
        <dbReference type="ARBA" id="ARBA00049494"/>
    </source>
</evidence>
<dbReference type="NCBIfam" id="TIGR00083">
    <property type="entry name" value="ribF"/>
    <property type="match status" value="1"/>
</dbReference>
<organism evidence="17 18">
    <name type="scientific">Dokdonella fugitiva</name>
    <dbReference type="NCBI Taxonomy" id="328517"/>
    <lineage>
        <taxon>Bacteria</taxon>
        <taxon>Pseudomonadati</taxon>
        <taxon>Pseudomonadota</taxon>
        <taxon>Gammaproteobacteria</taxon>
        <taxon>Lysobacterales</taxon>
        <taxon>Rhodanobacteraceae</taxon>
        <taxon>Dokdonella</taxon>
    </lineage>
</organism>
<comment type="caution">
    <text evidence="17">The sequence shown here is derived from an EMBL/GenBank/DDBJ whole genome shotgun (WGS) entry which is preliminary data.</text>
</comment>
<dbReference type="SUPFAM" id="SSF52374">
    <property type="entry name" value="Nucleotidylyl transferase"/>
    <property type="match status" value="1"/>
</dbReference>
<dbReference type="UniPathway" id="UPA00277">
    <property type="reaction ID" value="UER00407"/>
</dbReference>
<dbReference type="InterPro" id="IPR015864">
    <property type="entry name" value="FAD_synthase"/>
</dbReference>
<dbReference type="SMART" id="SM00904">
    <property type="entry name" value="Flavokinase"/>
    <property type="match status" value="1"/>
</dbReference>
<dbReference type="Proteomes" id="UP000550401">
    <property type="component" value="Unassembled WGS sequence"/>
</dbReference>
<dbReference type="Gene3D" id="3.40.50.620">
    <property type="entry name" value="HUPs"/>
    <property type="match status" value="1"/>
</dbReference>
<name>A0A839EW63_9GAMM</name>
<keyword evidence="7 15" id="KW-0548">Nucleotidyltransferase</keyword>
<evidence type="ECO:0000256" key="7">
    <source>
        <dbReference type="ARBA" id="ARBA00022695"/>
    </source>
</evidence>
<sequence>MSLLFRDAAGPSLAPGGSVVCVGAFDGVHLGHRALVARVRERALEQDLVPLAISFEPIPREFFARGTPVPRLASAREKIALLGAAGASRLLSLRFDANLAAMPAETFIEDVLVGRADAREIWVGADFRFGHARRGDVALLRECGHRLGYNVEVMPDVASDGVRVSSSAIRTFLGAGDFDAAARLLGRRFAIGGHVVRGQQLGRKLGWPTANIRLGRRTSPVAGIFAVRVHGVEAQARAGVASLGVRPTIDGGGEPLLEAHLFDFDGDLYGRRIEVEFVQKLRDEAKFDDLDAMVRQIDRDAAQARAILHVARPSSGVHA</sequence>
<dbReference type="PANTHER" id="PTHR22749">
    <property type="entry name" value="RIBOFLAVIN KINASE/FMN ADENYLYLTRANSFERASE"/>
    <property type="match status" value="1"/>
</dbReference>
<evidence type="ECO:0000256" key="3">
    <source>
        <dbReference type="ARBA" id="ARBA00005201"/>
    </source>
</evidence>
<keyword evidence="10 15" id="KW-0274">FAD</keyword>
<dbReference type="NCBIfam" id="NF004163">
    <property type="entry name" value="PRK05627.1-6"/>
    <property type="match status" value="1"/>
</dbReference>
<dbReference type="CDD" id="cd02064">
    <property type="entry name" value="FAD_synthetase_N"/>
    <property type="match status" value="1"/>
</dbReference>
<dbReference type="InterPro" id="IPR023465">
    <property type="entry name" value="Riboflavin_kinase_dom_sf"/>
</dbReference>
<dbReference type="InterPro" id="IPR002606">
    <property type="entry name" value="Riboflavin_kinase_bac"/>
</dbReference>
<dbReference type="NCBIfam" id="NF004159">
    <property type="entry name" value="PRK05627.1-2"/>
    <property type="match status" value="1"/>
</dbReference>
<evidence type="ECO:0000256" key="11">
    <source>
        <dbReference type="ARBA" id="ARBA00022840"/>
    </source>
</evidence>
<evidence type="ECO:0000256" key="4">
    <source>
        <dbReference type="ARBA" id="ARBA00022630"/>
    </source>
</evidence>
<evidence type="ECO:0000256" key="5">
    <source>
        <dbReference type="ARBA" id="ARBA00022643"/>
    </source>
</evidence>
<evidence type="ECO:0000313" key="18">
    <source>
        <dbReference type="Proteomes" id="UP000550401"/>
    </source>
</evidence>
<dbReference type="Pfam" id="PF01687">
    <property type="entry name" value="Flavokinase"/>
    <property type="match status" value="1"/>
</dbReference>
<keyword evidence="9 15" id="KW-0418">Kinase</keyword>
<dbReference type="InterPro" id="IPR023468">
    <property type="entry name" value="Riboflavin_kinase"/>
</dbReference>
<keyword evidence="12" id="KW-0511">Multifunctional enzyme</keyword>
<feature type="domain" description="Riboflavin kinase" evidence="16">
    <location>
        <begin position="184"/>
        <end position="309"/>
    </location>
</feature>
<comment type="catalytic activity">
    <reaction evidence="14 15">
        <text>FMN + ATP + H(+) = FAD + diphosphate</text>
        <dbReference type="Rhea" id="RHEA:17237"/>
        <dbReference type="ChEBI" id="CHEBI:15378"/>
        <dbReference type="ChEBI" id="CHEBI:30616"/>
        <dbReference type="ChEBI" id="CHEBI:33019"/>
        <dbReference type="ChEBI" id="CHEBI:57692"/>
        <dbReference type="ChEBI" id="CHEBI:58210"/>
        <dbReference type="EC" id="2.7.7.2"/>
    </reaction>
</comment>
<keyword evidence="8 15" id="KW-0547">Nucleotide-binding</keyword>
<dbReference type="AlphaFoldDB" id="A0A839EW63"/>
<dbReference type="GO" id="GO:0005524">
    <property type="term" value="F:ATP binding"/>
    <property type="evidence" value="ECO:0007669"/>
    <property type="project" value="UniProtKB-UniRule"/>
</dbReference>
<dbReference type="SUPFAM" id="SSF82114">
    <property type="entry name" value="Riboflavin kinase-like"/>
    <property type="match status" value="1"/>
</dbReference>
<evidence type="ECO:0000256" key="9">
    <source>
        <dbReference type="ARBA" id="ARBA00022777"/>
    </source>
</evidence>
<evidence type="ECO:0000259" key="16">
    <source>
        <dbReference type="SMART" id="SM00904"/>
    </source>
</evidence>
<dbReference type="Gene3D" id="2.40.30.30">
    <property type="entry name" value="Riboflavin kinase-like"/>
    <property type="match status" value="1"/>
</dbReference>
<dbReference type="NCBIfam" id="NF004160">
    <property type="entry name" value="PRK05627.1-3"/>
    <property type="match status" value="1"/>
</dbReference>
<evidence type="ECO:0000313" key="17">
    <source>
        <dbReference type="EMBL" id="MBA8888005.1"/>
    </source>
</evidence>
<comment type="pathway">
    <text evidence="2 15">Cofactor biosynthesis; FAD biosynthesis; FAD from FMN: step 1/1.</text>
</comment>
<keyword evidence="5 15" id="KW-0288">FMN</keyword>
<gene>
    <name evidence="17" type="ORF">FHW12_002229</name>
</gene>
<evidence type="ECO:0000256" key="8">
    <source>
        <dbReference type="ARBA" id="ARBA00022741"/>
    </source>
</evidence>
<protein>
    <recommendedName>
        <fullName evidence="15">Riboflavin biosynthesis protein</fullName>
    </recommendedName>
    <domain>
        <recommendedName>
            <fullName evidence="15">Riboflavin kinase</fullName>
            <ecNumber evidence="15">2.7.1.26</ecNumber>
        </recommendedName>
        <alternativeName>
            <fullName evidence="15">Flavokinase</fullName>
        </alternativeName>
    </domain>
    <domain>
        <recommendedName>
            <fullName evidence="15">FMN adenylyltransferase</fullName>
            <ecNumber evidence="15">2.7.7.2</ecNumber>
        </recommendedName>
        <alternativeName>
            <fullName evidence="15">FAD pyrophosphorylase</fullName>
        </alternativeName>
        <alternativeName>
            <fullName evidence="15">FAD synthase</fullName>
        </alternativeName>
    </domain>
</protein>
<comment type="catalytic activity">
    <reaction evidence="13 15">
        <text>riboflavin + ATP = FMN + ADP + H(+)</text>
        <dbReference type="Rhea" id="RHEA:14357"/>
        <dbReference type="ChEBI" id="CHEBI:15378"/>
        <dbReference type="ChEBI" id="CHEBI:30616"/>
        <dbReference type="ChEBI" id="CHEBI:57986"/>
        <dbReference type="ChEBI" id="CHEBI:58210"/>
        <dbReference type="ChEBI" id="CHEBI:456216"/>
        <dbReference type="EC" id="2.7.1.26"/>
    </reaction>
</comment>
<dbReference type="UniPathway" id="UPA00276">
    <property type="reaction ID" value="UER00406"/>
</dbReference>
<keyword evidence="11 15" id="KW-0067">ATP-binding</keyword>
<dbReference type="Pfam" id="PF06574">
    <property type="entry name" value="FAD_syn"/>
    <property type="match status" value="1"/>
</dbReference>
<dbReference type="FunFam" id="3.40.50.620:FF:000021">
    <property type="entry name" value="Riboflavin biosynthesis protein"/>
    <property type="match status" value="1"/>
</dbReference>
<evidence type="ECO:0000256" key="15">
    <source>
        <dbReference type="PIRNR" id="PIRNR004491"/>
    </source>
</evidence>
<dbReference type="GO" id="GO:0009231">
    <property type="term" value="P:riboflavin biosynthetic process"/>
    <property type="evidence" value="ECO:0007669"/>
    <property type="project" value="InterPro"/>
</dbReference>
<dbReference type="GO" id="GO:0006747">
    <property type="term" value="P:FAD biosynthetic process"/>
    <property type="evidence" value="ECO:0007669"/>
    <property type="project" value="UniProtKB-UniRule"/>
</dbReference>
<dbReference type="EC" id="2.7.1.26" evidence="15"/>
<dbReference type="PANTHER" id="PTHR22749:SF6">
    <property type="entry name" value="RIBOFLAVIN KINASE"/>
    <property type="match status" value="1"/>
</dbReference>
<dbReference type="InterPro" id="IPR014729">
    <property type="entry name" value="Rossmann-like_a/b/a_fold"/>
</dbReference>